<reference evidence="2" key="1">
    <citation type="submission" date="2022-12" db="EMBL/GenBank/DDBJ databases">
        <title>Paraconexibacter alkalitolerans sp. nov. and Baekduia alba sp. nov., isolated from soil and emended description of the genera Paraconexibacter (Chun et al., 2020) and Baekduia (An et al., 2020).</title>
        <authorList>
            <person name="Vieira S."/>
            <person name="Huber K.J."/>
            <person name="Geppert A."/>
            <person name="Wolf J."/>
            <person name="Neumann-Schaal M."/>
            <person name="Muesken M."/>
            <person name="Overmann J."/>
        </authorList>
    </citation>
    <scope>NUCLEOTIDE SEQUENCE</scope>
    <source>
        <strain evidence="2">AEG42_29</strain>
    </source>
</reference>
<name>A0AAU7AWN0_9ACTN</name>
<dbReference type="RefSeq" id="WP_354697292.1">
    <property type="nucleotide sequence ID" value="NZ_CP114014.1"/>
</dbReference>
<protein>
    <submittedName>
        <fullName evidence="2">Uncharacterized protein</fullName>
    </submittedName>
</protein>
<keyword evidence="1" id="KW-1133">Transmembrane helix</keyword>
<accession>A0AAU7AWN0</accession>
<keyword evidence="1" id="KW-0812">Transmembrane</keyword>
<sequence>MAGANTMREARAATHTAAAGLAAFIALAAVSLLSAASAHSSCTNAPPPVMRPVAGTPRADLCGVIDSGRYLLLPVIAPLVVFGVTLLVTRSRRVAMLAWALCAGVSVAIALAAGTLEHAVTV</sequence>
<dbReference type="KEGG" id="parq:DSM112329_02915"/>
<gene>
    <name evidence="2" type="ORF">DSM112329_02915</name>
</gene>
<dbReference type="EMBL" id="CP114014">
    <property type="protein sequence ID" value="XAY06054.1"/>
    <property type="molecule type" value="Genomic_DNA"/>
</dbReference>
<keyword evidence="1" id="KW-0472">Membrane</keyword>
<feature type="transmembrane region" description="Helical" evidence="1">
    <location>
        <begin position="96"/>
        <end position="116"/>
    </location>
</feature>
<evidence type="ECO:0000313" key="2">
    <source>
        <dbReference type="EMBL" id="XAY06054.1"/>
    </source>
</evidence>
<proteinExistence type="predicted"/>
<dbReference type="AlphaFoldDB" id="A0AAU7AWN0"/>
<feature type="transmembrane region" description="Helical" evidence="1">
    <location>
        <begin position="70"/>
        <end position="89"/>
    </location>
</feature>
<organism evidence="2">
    <name type="scientific">Paraconexibacter sp. AEG42_29</name>
    <dbReference type="NCBI Taxonomy" id="2997339"/>
    <lineage>
        <taxon>Bacteria</taxon>
        <taxon>Bacillati</taxon>
        <taxon>Actinomycetota</taxon>
        <taxon>Thermoleophilia</taxon>
        <taxon>Solirubrobacterales</taxon>
        <taxon>Paraconexibacteraceae</taxon>
        <taxon>Paraconexibacter</taxon>
    </lineage>
</organism>
<evidence type="ECO:0000256" key="1">
    <source>
        <dbReference type="SAM" id="Phobius"/>
    </source>
</evidence>